<dbReference type="PANTHER" id="PTHR13510:SF44">
    <property type="entry name" value="RABENOSYN-5"/>
    <property type="match status" value="1"/>
</dbReference>
<evidence type="ECO:0000313" key="1">
    <source>
        <dbReference type="EMBL" id="KAF0701923.1"/>
    </source>
</evidence>
<comment type="caution">
    <text evidence="1">The sequence shown here is derived from an EMBL/GenBank/DDBJ whole genome shotgun (WGS) entry which is preliminary data.</text>
</comment>
<accession>A0A6A4YU05</accession>
<proteinExistence type="predicted"/>
<protein>
    <submittedName>
        <fullName evidence="1">Uncharacterized protein</fullName>
    </submittedName>
</protein>
<feature type="non-terminal residue" evidence="1">
    <location>
        <position position="1"/>
    </location>
</feature>
<dbReference type="EMBL" id="VJMH01004624">
    <property type="protein sequence ID" value="KAF0702446.1"/>
    <property type="molecule type" value="Genomic_DNA"/>
</dbReference>
<sequence>ADDDHPFRFHGLKWCATKWPGASALAKNRDLCYFESTGLAQATDNVTGALTTFGYSILESFDLAQCGHLEDLSIVRAKISIRHIFRELPIGGVFVMSHVTLVSRGSDLMALPQLIGICRVTEVAESIRLTKLLHTSTILTTSTSIDWRKPLTFLKNAVCCICRRERSKMKKRLVVETTTHDSGLQTRKRYFCGGCLLASLTKPSQPCFAMSSAESRLLRPYAMSSVSSLDLSEFDTIRHNKSANLPMLDLDSDDDEDSTVRMYTGLNLEIWSRDQLNNRDEHFSYEVLETEQEPAKRNAVMCCQLARLTACVDETLKLVRRTKLQVDFYRSHGRVEYL</sequence>
<reference evidence="1" key="1">
    <citation type="submission" date="2019-06" db="EMBL/GenBank/DDBJ databases">
        <title>Genomics analysis of Aphanomyces spp. identifies a new class of oomycete effector associated with host adaptation.</title>
        <authorList>
            <person name="Gaulin E."/>
        </authorList>
    </citation>
    <scope>NUCLEOTIDE SEQUENCE</scope>
    <source>
        <strain evidence="1">CBS 578.67</strain>
    </source>
</reference>
<evidence type="ECO:0000313" key="2">
    <source>
        <dbReference type="EMBL" id="KAF0702446.1"/>
    </source>
</evidence>
<gene>
    <name evidence="2" type="ORF">As57867_007763</name>
    <name evidence="1" type="ORF">As57867_007805</name>
</gene>
<dbReference type="EMBL" id="VJMH01004849">
    <property type="protein sequence ID" value="KAF0701923.1"/>
    <property type="molecule type" value="Genomic_DNA"/>
</dbReference>
<organism evidence="1">
    <name type="scientific">Aphanomyces stellatus</name>
    <dbReference type="NCBI Taxonomy" id="120398"/>
    <lineage>
        <taxon>Eukaryota</taxon>
        <taxon>Sar</taxon>
        <taxon>Stramenopiles</taxon>
        <taxon>Oomycota</taxon>
        <taxon>Saprolegniomycetes</taxon>
        <taxon>Saprolegniales</taxon>
        <taxon>Verrucalvaceae</taxon>
        <taxon>Aphanomyces</taxon>
    </lineage>
</organism>
<dbReference type="AlphaFoldDB" id="A0A6A4YU05"/>
<name>A0A6A4YU05_9STRA</name>
<dbReference type="InterPro" id="IPR052727">
    <property type="entry name" value="Rab4/Rab5_effector"/>
</dbReference>
<dbReference type="PANTHER" id="PTHR13510">
    <property type="entry name" value="FYVE-FINGER-CONTAINING RAB5 EFFECTOR PROTEIN RABENOSYN-5-RELATED"/>
    <property type="match status" value="1"/>
</dbReference>